<dbReference type="EMBL" id="LR699554">
    <property type="protein sequence ID" value="VVD33109.1"/>
    <property type="molecule type" value="Genomic_DNA"/>
</dbReference>
<evidence type="ECO:0000313" key="1">
    <source>
        <dbReference type="EMBL" id="VVD33109.1"/>
    </source>
</evidence>
<dbReference type="AlphaFoldDB" id="A0A5Q4ZCY5"/>
<proteinExistence type="predicted"/>
<dbReference type="RefSeq" id="WP_157187707.1">
    <property type="nucleotide sequence ID" value="NZ_LR699554.1"/>
</dbReference>
<organism evidence="1 2">
    <name type="scientific">Paraburkholderia dioscoreae</name>
    <dbReference type="NCBI Taxonomy" id="2604047"/>
    <lineage>
        <taxon>Bacteria</taxon>
        <taxon>Pseudomonadati</taxon>
        <taxon>Pseudomonadota</taxon>
        <taxon>Betaproteobacteria</taxon>
        <taxon>Burkholderiales</taxon>
        <taxon>Burkholderiaceae</taxon>
        <taxon>Paraburkholderia</taxon>
    </lineage>
</organism>
<sequence length="69" mass="7594">MLETQEETQGTFPLAGSRIAGRFDIFTLAPGSSISSARSYFHQRVLRTPSPASLFLSNEHRAVIDPSLE</sequence>
<keyword evidence="2" id="KW-1185">Reference proteome</keyword>
<reference evidence="1 2" key="1">
    <citation type="submission" date="2019-08" db="EMBL/GenBank/DDBJ databases">
        <authorList>
            <person name="Herpell B J."/>
        </authorList>
    </citation>
    <scope>NUCLEOTIDE SEQUENCE [LARGE SCALE GENOMIC DNA]</scope>
    <source>
        <strain evidence="2">Msb3</strain>
    </source>
</reference>
<accession>A0A5Q4ZCY5</accession>
<evidence type="ECO:0000313" key="2">
    <source>
        <dbReference type="Proteomes" id="UP000325811"/>
    </source>
</evidence>
<dbReference type="KEGG" id="pdio:PDMSB3_1825.1"/>
<dbReference type="Proteomes" id="UP000325811">
    <property type="component" value="Chromosome II"/>
</dbReference>
<name>A0A5Q4ZCY5_9BURK</name>
<protein>
    <submittedName>
        <fullName evidence="1">Uncharacterized protein</fullName>
    </submittedName>
</protein>
<gene>
    <name evidence="1" type="ORF">PDMSB3_1825</name>
</gene>